<accession>A0A160IRQ3</accession>
<organism evidence="2 3">
    <name type="scientific">Fictibacillus phosphorivorans</name>
    <dbReference type="NCBI Taxonomy" id="1221500"/>
    <lineage>
        <taxon>Bacteria</taxon>
        <taxon>Bacillati</taxon>
        <taxon>Bacillota</taxon>
        <taxon>Bacilli</taxon>
        <taxon>Bacillales</taxon>
        <taxon>Fictibacillaceae</taxon>
        <taxon>Fictibacillus</taxon>
    </lineage>
</organism>
<dbReference type="InterPro" id="IPR014794">
    <property type="entry name" value="DUF1779"/>
</dbReference>
<evidence type="ECO:0000313" key="3">
    <source>
        <dbReference type="Proteomes" id="UP000076623"/>
    </source>
</evidence>
<evidence type="ECO:0000313" key="2">
    <source>
        <dbReference type="EMBL" id="ANC78940.1"/>
    </source>
</evidence>
<name>A0A160IRQ3_9BACL</name>
<dbReference type="SUPFAM" id="SSF143842">
    <property type="entry name" value="YwmB-like"/>
    <property type="match status" value="1"/>
</dbReference>
<dbReference type="Proteomes" id="UP000076623">
    <property type="component" value="Chromosome"/>
</dbReference>
<keyword evidence="1" id="KW-0732">Signal</keyword>
<evidence type="ECO:0000256" key="1">
    <source>
        <dbReference type="SAM" id="SignalP"/>
    </source>
</evidence>
<dbReference type="Gene3D" id="3.30.360.40">
    <property type="entry name" value="YwmB-like"/>
    <property type="match status" value="1"/>
</dbReference>
<feature type="signal peptide" evidence="1">
    <location>
        <begin position="1"/>
        <end position="24"/>
    </location>
</feature>
<dbReference type="STRING" id="1221500.ABE65_019900"/>
<reference evidence="2 3" key="1">
    <citation type="submission" date="2016-04" db="EMBL/GenBank/DDBJ databases">
        <title>Complete genome sequence of Fictibacillus phosphorivorans G25-29, a strain toxic to nematodes.</title>
        <authorList>
            <person name="Zheng Z."/>
        </authorList>
    </citation>
    <scope>NUCLEOTIDE SEQUENCE [LARGE SCALE GENOMIC DNA]</scope>
    <source>
        <strain evidence="2 3">G25-29</strain>
    </source>
</reference>
<evidence type="ECO:0008006" key="4">
    <source>
        <dbReference type="Google" id="ProtNLM"/>
    </source>
</evidence>
<dbReference type="EMBL" id="CP015378">
    <property type="protein sequence ID" value="ANC78940.1"/>
    <property type="molecule type" value="Genomic_DNA"/>
</dbReference>
<dbReference type="Gene3D" id="3.30.2030.10">
    <property type="entry name" value="YwmB-like"/>
    <property type="match status" value="1"/>
</dbReference>
<dbReference type="RefSeq" id="WP_066398870.1">
    <property type="nucleotide sequence ID" value="NZ_CP015378.1"/>
</dbReference>
<gene>
    <name evidence="2" type="ORF">ABE65_019900</name>
</gene>
<protein>
    <recommendedName>
        <fullName evidence="4">TATA-box binding protein</fullName>
    </recommendedName>
</protein>
<keyword evidence="3" id="KW-1185">Reference proteome</keyword>
<dbReference type="KEGG" id="fpn:ABE65_019900"/>
<feature type="chain" id="PRO_5039690617" description="TATA-box binding protein" evidence="1">
    <location>
        <begin position="25"/>
        <end position="248"/>
    </location>
</feature>
<dbReference type="AlphaFoldDB" id="A0A160IRQ3"/>
<proteinExistence type="predicted"/>
<dbReference type="Pfam" id="PF08680">
    <property type="entry name" value="DUF1779"/>
    <property type="match status" value="1"/>
</dbReference>
<sequence length="248" mass="27956">MKKWTMTITAILLLVMITSGYAKTDEKTNEVTHIIDVLKDSGATPDKWTMYFRGQTGFTSKGLGYVKKAEELKRNYPEFNWAVTEDEPGHYKMTGLFERNDIGVREKITVITYPQKEQSASYFIYAVEGLVNANQNWKEIQNLIDSRVEQSIGGNPKIFSCVTGTYGDKMVVDLYSQANELVRAFSGVPVEELKEETFVSLSAYTEQWEQAIYTGHQHKMNLQVALRSEGLGSGTTVTIGTPIITSEY</sequence>
<dbReference type="InterPro" id="IPR036209">
    <property type="entry name" value="YwmB-like_sf"/>
</dbReference>